<dbReference type="Gene3D" id="3.30.1490.100">
    <property type="entry name" value="DNA polymerase, Y-family, little finger domain"/>
    <property type="match status" value="1"/>
</dbReference>
<dbReference type="GO" id="GO:0003887">
    <property type="term" value="F:DNA-directed DNA polymerase activity"/>
    <property type="evidence" value="ECO:0007669"/>
    <property type="project" value="UniProtKB-EC"/>
</dbReference>
<evidence type="ECO:0000256" key="3">
    <source>
        <dbReference type="ARBA" id="ARBA00022695"/>
    </source>
</evidence>
<evidence type="ECO:0000256" key="2">
    <source>
        <dbReference type="ARBA" id="ARBA00022457"/>
    </source>
</evidence>
<evidence type="ECO:0000313" key="8">
    <source>
        <dbReference type="EMBL" id="MFC5629256.1"/>
    </source>
</evidence>
<dbReference type="NCBIfam" id="NF002492">
    <property type="entry name" value="PRK01810.1"/>
    <property type="match status" value="1"/>
</dbReference>
<keyword evidence="6" id="KW-0235">DNA replication</keyword>
<name>A0ABW0U6Z3_9BACI</name>
<proteinExistence type="inferred from homology"/>
<comment type="subunit">
    <text evidence="6">Monomer.</text>
</comment>
<dbReference type="NCBIfam" id="NF002677">
    <property type="entry name" value="PRK02406.1"/>
    <property type="match status" value="1"/>
</dbReference>
<keyword evidence="5 6" id="KW-0239">DNA-directed DNA polymerase</keyword>
<dbReference type="Proteomes" id="UP001596143">
    <property type="component" value="Unassembled WGS sequence"/>
</dbReference>
<feature type="binding site" evidence="6">
    <location>
        <position position="16"/>
    </location>
    <ligand>
        <name>Mg(2+)</name>
        <dbReference type="ChEBI" id="CHEBI:18420"/>
    </ligand>
</feature>
<dbReference type="InterPro" id="IPR024728">
    <property type="entry name" value="PolY_HhH_motif"/>
</dbReference>
<keyword evidence="3 6" id="KW-0548">Nucleotidyltransferase</keyword>
<organism evidence="8 9">
    <name type="scientific">Aliibacillus thermotolerans</name>
    <dbReference type="NCBI Taxonomy" id="1834418"/>
    <lineage>
        <taxon>Bacteria</taxon>
        <taxon>Bacillati</taxon>
        <taxon>Bacillota</taxon>
        <taxon>Bacilli</taxon>
        <taxon>Bacillales</taxon>
        <taxon>Bacillaceae</taxon>
        <taxon>Aliibacillus</taxon>
    </lineage>
</organism>
<dbReference type="InterPro" id="IPR036775">
    <property type="entry name" value="DNA_pol_Y-fam_lit_finger_sf"/>
</dbReference>
<gene>
    <name evidence="6" type="primary">dinB</name>
    <name evidence="8" type="ORF">ACFPTR_10315</name>
</gene>
<dbReference type="Gene3D" id="1.10.150.20">
    <property type="entry name" value="5' to 3' exonuclease, C-terminal subdomain"/>
    <property type="match status" value="1"/>
</dbReference>
<keyword evidence="6" id="KW-0238">DNA-binding</keyword>
<evidence type="ECO:0000256" key="6">
    <source>
        <dbReference type="HAMAP-Rule" id="MF_01113"/>
    </source>
</evidence>
<keyword evidence="6" id="KW-0234">DNA repair</keyword>
<keyword evidence="6" id="KW-0460">Magnesium</keyword>
<accession>A0ABW0U6Z3</accession>
<dbReference type="InterPro" id="IPR022880">
    <property type="entry name" value="DNApol_IV"/>
</dbReference>
<dbReference type="RefSeq" id="WP_270898550.1">
    <property type="nucleotide sequence ID" value="NZ_JBHSPF010000055.1"/>
</dbReference>
<comment type="cofactor">
    <cofactor evidence="6">
        <name>Mg(2+)</name>
        <dbReference type="ChEBI" id="CHEBI:18420"/>
    </cofactor>
    <text evidence="6">Binds 2 magnesium ions per subunit.</text>
</comment>
<dbReference type="PROSITE" id="PS50173">
    <property type="entry name" value="UMUC"/>
    <property type="match status" value="1"/>
</dbReference>
<comment type="caution">
    <text evidence="8">The sequence shown here is derived from an EMBL/GenBank/DDBJ whole genome shotgun (WGS) entry which is preliminary data.</text>
</comment>
<protein>
    <recommendedName>
        <fullName evidence="6">DNA polymerase IV</fullName>
        <shortName evidence="6">Pol IV</shortName>
        <ecNumber evidence="6">2.7.7.7</ecNumber>
    </recommendedName>
</protein>
<evidence type="ECO:0000313" key="9">
    <source>
        <dbReference type="Proteomes" id="UP001596143"/>
    </source>
</evidence>
<sequence length="397" mass="45402">MNEGRTWKGKVIFHVDMNSFYASVEKVYNPSLKHQPVAIAGNPKERRGIVVTASYEARARGVKTTMPVWEAREKCPDLIILPPDFEKYRAMSRQIFELLRSYSPLVEPVSIDEGYVDMTSYFPAQEIGQVAKGMQQKLLEQLGLPASIGIAPNKFLAKMASDMKKPLGITILRKRELPEKLWPLPVEEMHGVGKKSAQQLRRLGIHTIGDLATHSSTFLELRFGKKGRLWSERANGMDYRKVDPESVHEVKSVGNSTTLPYDVEDKEELKKVLKQLSEKVAKRLKEKEVCTDNIQLTIRYNDRRTITRSETLPDALMDARDIYNQAVSLFEQYWNEKGVRLLGVTALDVIPLSDASKQLDLFTYERENKEMKINKTISKLVDKYGDDIIRRGTIDER</sequence>
<dbReference type="Pfam" id="PF11799">
    <property type="entry name" value="IMS_C"/>
    <property type="match status" value="1"/>
</dbReference>
<keyword evidence="6 8" id="KW-0808">Transferase</keyword>
<dbReference type="Pfam" id="PF00817">
    <property type="entry name" value="IMS"/>
    <property type="match status" value="1"/>
</dbReference>
<dbReference type="InterPro" id="IPR043128">
    <property type="entry name" value="Rev_trsase/Diguanyl_cyclase"/>
</dbReference>
<comment type="subcellular location">
    <subcellularLocation>
        <location evidence="6">Cytoplasm</location>
    </subcellularLocation>
</comment>
<evidence type="ECO:0000256" key="5">
    <source>
        <dbReference type="ARBA" id="ARBA00022932"/>
    </source>
</evidence>
<dbReference type="SUPFAM" id="SSF100879">
    <property type="entry name" value="Lesion bypass DNA polymerase (Y-family), little finger domain"/>
    <property type="match status" value="1"/>
</dbReference>
<reference evidence="9" key="1">
    <citation type="journal article" date="2019" name="Int. J. Syst. Evol. Microbiol.">
        <title>The Global Catalogue of Microorganisms (GCM) 10K type strain sequencing project: providing services to taxonomists for standard genome sequencing and annotation.</title>
        <authorList>
            <consortium name="The Broad Institute Genomics Platform"/>
            <consortium name="The Broad Institute Genome Sequencing Center for Infectious Disease"/>
            <person name="Wu L."/>
            <person name="Ma J."/>
        </authorList>
    </citation>
    <scope>NUCLEOTIDE SEQUENCE [LARGE SCALE GENOMIC DNA]</scope>
    <source>
        <strain evidence="9">CGMCC 1.15790</strain>
    </source>
</reference>
<dbReference type="EC" id="2.7.7.7" evidence="6"/>
<evidence type="ECO:0000259" key="7">
    <source>
        <dbReference type="PROSITE" id="PS50173"/>
    </source>
</evidence>
<dbReference type="Gene3D" id="3.30.70.270">
    <property type="match status" value="1"/>
</dbReference>
<feature type="active site" evidence="6">
    <location>
        <position position="113"/>
    </location>
</feature>
<dbReference type="PANTHER" id="PTHR11076">
    <property type="entry name" value="DNA REPAIR POLYMERASE UMUC / TRANSFERASE FAMILY MEMBER"/>
    <property type="match status" value="1"/>
</dbReference>
<keyword evidence="6" id="KW-0963">Cytoplasm</keyword>
<dbReference type="PANTHER" id="PTHR11076:SF33">
    <property type="entry name" value="DNA POLYMERASE KAPPA"/>
    <property type="match status" value="1"/>
</dbReference>
<comment type="function">
    <text evidence="6">Poorly processive, error-prone DNA polymerase involved in untargeted mutagenesis. Copies undamaged DNA at stalled replication forks, which arise in vivo from mismatched or misaligned primer ends. These misaligned primers can be extended by PolIV. Exhibits no 3'-5' exonuclease (proofreading) activity. May be involved in translesional synthesis, in conjunction with the beta clamp from PolIII.</text>
</comment>
<comment type="similarity">
    <text evidence="1 6">Belongs to the DNA polymerase type-Y family.</text>
</comment>
<dbReference type="EMBL" id="JBHSPF010000055">
    <property type="protein sequence ID" value="MFC5629256.1"/>
    <property type="molecule type" value="Genomic_DNA"/>
</dbReference>
<dbReference type="NCBIfam" id="NF002848">
    <property type="entry name" value="PRK03103.1"/>
    <property type="match status" value="1"/>
</dbReference>
<keyword evidence="4 6" id="KW-0227">DNA damage</keyword>
<keyword evidence="2 6" id="KW-0515">Mutator protein</keyword>
<feature type="binding site" evidence="6">
    <location>
        <position position="112"/>
    </location>
    <ligand>
        <name>Mg(2+)</name>
        <dbReference type="ChEBI" id="CHEBI:18420"/>
    </ligand>
</feature>
<dbReference type="SUPFAM" id="SSF56672">
    <property type="entry name" value="DNA/RNA polymerases"/>
    <property type="match status" value="1"/>
</dbReference>
<dbReference type="Pfam" id="PF11798">
    <property type="entry name" value="IMS_HHH"/>
    <property type="match status" value="1"/>
</dbReference>
<keyword evidence="6" id="KW-0479">Metal-binding</keyword>
<comment type="catalytic activity">
    <reaction evidence="6">
        <text>DNA(n) + a 2'-deoxyribonucleoside 5'-triphosphate = DNA(n+1) + diphosphate</text>
        <dbReference type="Rhea" id="RHEA:22508"/>
        <dbReference type="Rhea" id="RHEA-COMP:17339"/>
        <dbReference type="Rhea" id="RHEA-COMP:17340"/>
        <dbReference type="ChEBI" id="CHEBI:33019"/>
        <dbReference type="ChEBI" id="CHEBI:61560"/>
        <dbReference type="ChEBI" id="CHEBI:173112"/>
        <dbReference type="EC" id="2.7.7.7"/>
    </reaction>
</comment>
<dbReference type="HAMAP" id="MF_01113">
    <property type="entry name" value="DNApol_IV"/>
    <property type="match status" value="1"/>
</dbReference>
<dbReference type="Gene3D" id="3.40.1170.60">
    <property type="match status" value="1"/>
</dbReference>
<dbReference type="CDD" id="cd03586">
    <property type="entry name" value="PolY_Pol_IV_kappa"/>
    <property type="match status" value="1"/>
</dbReference>
<keyword evidence="9" id="KW-1185">Reference proteome</keyword>
<evidence type="ECO:0000256" key="4">
    <source>
        <dbReference type="ARBA" id="ARBA00022763"/>
    </source>
</evidence>
<dbReference type="InterPro" id="IPR017961">
    <property type="entry name" value="DNA_pol_Y-fam_little_finger"/>
</dbReference>
<dbReference type="InterPro" id="IPR043502">
    <property type="entry name" value="DNA/RNA_pol_sf"/>
</dbReference>
<feature type="site" description="Substrate discrimination" evidence="6">
    <location>
        <position position="21"/>
    </location>
</feature>
<dbReference type="InterPro" id="IPR050116">
    <property type="entry name" value="DNA_polymerase-Y"/>
</dbReference>
<feature type="domain" description="UmuC" evidence="7">
    <location>
        <begin position="12"/>
        <end position="193"/>
    </location>
</feature>
<evidence type="ECO:0000256" key="1">
    <source>
        <dbReference type="ARBA" id="ARBA00010945"/>
    </source>
</evidence>
<dbReference type="InterPro" id="IPR001126">
    <property type="entry name" value="UmuC"/>
</dbReference>